<protein>
    <recommendedName>
        <fullName evidence="2">NADP-dependent oxidoreductase domain-containing protein</fullName>
    </recommendedName>
</protein>
<name>A0A0F9FD95_9ZZZZ</name>
<gene>
    <name evidence="3" type="ORF">LCGC14_2045250</name>
</gene>
<sequence>MEAVDKLLSAGKIRAAGVSNFTPEDIGAARAVVPLASNQPPYSMVKRDIEADLLPYCREHNVGLLVYSSMQLGLLTGKVTMDRQFPPGDQRVNSPYFKPDNRRKVLDFLAAIRPVAEAHDATLAQLVINWTIHRPGITAALVGARNPAQAAENAAAADFALSDEQTQTIDDLLDNLELDLTGN</sequence>
<evidence type="ECO:0000256" key="1">
    <source>
        <dbReference type="ARBA" id="ARBA00023002"/>
    </source>
</evidence>
<dbReference type="Pfam" id="PF00248">
    <property type="entry name" value="Aldo_ket_red"/>
    <property type="match status" value="1"/>
</dbReference>
<dbReference type="InterPro" id="IPR050523">
    <property type="entry name" value="AKR_Detox_Biosynth"/>
</dbReference>
<dbReference type="SUPFAM" id="SSF51430">
    <property type="entry name" value="NAD(P)-linked oxidoreductase"/>
    <property type="match status" value="1"/>
</dbReference>
<dbReference type="Gene3D" id="3.20.20.100">
    <property type="entry name" value="NADP-dependent oxidoreductase domain"/>
    <property type="match status" value="1"/>
</dbReference>
<comment type="caution">
    <text evidence="3">The sequence shown here is derived from an EMBL/GenBank/DDBJ whole genome shotgun (WGS) entry which is preliminary data.</text>
</comment>
<reference evidence="3" key="1">
    <citation type="journal article" date="2015" name="Nature">
        <title>Complex archaea that bridge the gap between prokaryotes and eukaryotes.</title>
        <authorList>
            <person name="Spang A."/>
            <person name="Saw J.H."/>
            <person name="Jorgensen S.L."/>
            <person name="Zaremba-Niedzwiedzka K."/>
            <person name="Martijn J."/>
            <person name="Lind A.E."/>
            <person name="van Eijk R."/>
            <person name="Schleper C."/>
            <person name="Guy L."/>
            <person name="Ettema T.J."/>
        </authorList>
    </citation>
    <scope>NUCLEOTIDE SEQUENCE</scope>
</reference>
<feature type="domain" description="NADP-dependent oxidoreductase" evidence="2">
    <location>
        <begin position="1"/>
        <end position="173"/>
    </location>
</feature>
<dbReference type="GO" id="GO:0005829">
    <property type="term" value="C:cytosol"/>
    <property type="evidence" value="ECO:0007669"/>
    <property type="project" value="TreeGrafter"/>
</dbReference>
<dbReference type="AlphaFoldDB" id="A0A0F9FD95"/>
<evidence type="ECO:0000259" key="2">
    <source>
        <dbReference type="Pfam" id="PF00248"/>
    </source>
</evidence>
<evidence type="ECO:0000313" key="3">
    <source>
        <dbReference type="EMBL" id="KKL76401.1"/>
    </source>
</evidence>
<dbReference type="InterPro" id="IPR023210">
    <property type="entry name" value="NADP_OxRdtase_dom"/>
</dbReference>
<dbReference type="PANTHER" id="PTHR43364">
    <property type="entry name" value="NADH-SPECIFIC METHYLGLYOXAL REDUCTASE-RELATED"/>
    <property type="match status" value="1"/>
</dbReference>
<dbReference type="PANTHER" id="PTHR43364:SF4">
    <property type="entry name" value="NAD(P)-LINKED OXIDOREDUCTASE SUPERFAMILY PROTEIN"/>
    <property type="match status" value="1"/>
</dbReference>
<dbReference type="GO" id="GO:0016491">
    <property type="term" value="F:oxidoreductase activity"/>
    <property type="evidence" value="ECO:0007669"/>
    <property type="project" value="UniProtKB-KW"/>
</dbReference>
<dbReference type="InterPro" id="IPR036812">
    <property type="entry name" value="NAD(P)_OxRdtase_dom_sf"/>
</dbReference>
<dbReference type="EMBL" id="LAZR01024060">
    <property type="protein sequence ID" value="KKL76401.1"/>
    <property type="molecule type" value="Genomic_DNA"/>
</dbReference>
<keyword evidence="1" id="KW-0560">Oxidoreductase</keyword>
<accession>A0A0F9FD95</accession>
<organism evidence="3">
    <name type="scientific">marine sediment metagenome</name>
    <dbReference type="NCBI Taxonomy" id="412755"/>
    <lineage>
        <taxon>unclassified sequences</taxon>
        <taxon>metagenomes</taxon>
        <taxon>ecological metagenomes</taxon>
    </lineage>
</organism>
<proteinExistence type="predicted"/>